<evidence type="ECO:0008006" key="3">
    <source>
        <dbReference type="Google" id="ProtNLM"/>
    </source>
</evidence>
<protein>
    <recommendedName>
        <fullName evidence="3">Pilus assembly protein PilM</fullName>
    </recommendedName>
</protein>
<dbReference type="AlphaFoldDB" id="A0A226C2N2"/>
<gene>
    <name evidence="1" type="ORF">CDO51_02445</name>
</gene>
<dbReference type="Gene3D" id="3.30.420.40">
    <property type="match status" value="2"/>
</dbReference>
<dbReference type="SUPFAM" id="SSF53067">
    <property type="entry name" value="Actin-like ATPase domain"/>
    <property type="match status" value="1"/>
</dbReference>
<organism evidence="1 2">
    <name type="scientific">Natranaerobius trueperi</name>
    <dbReference type="NCBI Taxonomy" id="759412"/>
    <lineage>
        <taxon>Bacteria</taxon>
        <taxon>Bacillati</taxon>
        <taxon>Bacillota</taxon>
        <taxon>Clostridia</taxon>
        <taxon>Natranaerobiales</taxon>
        <taxon>Natranaerobiaceae</taxon>
        <taxon>Natranaerobius</taxon>
    </lineage>
</organism>
<dbReference type="PANTHER" id="PTHR32432">
    <property type="entry name" value="CELL DIVISION PROTEIN FTSA-RELATED"/>
    <property type="match status" value="1"/>
</dbReference>
<reference evidence="1 2" key="1">
    <citation type="submission" date="2017-06" db="EMBL/GenBank/DDBJ databases">
        <title>Draft Genome Sequence of Natranaerobius trueperi halophilic, alkalithermophilic bacteria from soda lakes.</title>
        <authorList>
            <person name="Zhao B."/>
        </authorList>
    </citation>
    <scope>NUCLEOTIDE SEQUENCE [LARGE SCALE GENOMIC DNA]</scope>
    <source>
        <strain evidence="1 2">DSM 18760</strain>
    </source>
</reference>
<accession>A0A226C2N2</accession>
<dbReference type="Proteomes" id="UP000214588">
    <property type="component" value="Unassembled WGS sequence"/>
</dbReference>
<comment type="caution">
    <text evidence="1">The sequence shown here is derived from an EMBL/GenBank/DDBJ whole genome shotgun (WGS) entry which is preliminary data.</text>
</comment>
<evidence type="ECO:0000313" key="1">
    <source>
        <dbReference type="EMBL" id="OWZ84640.1"/>
    </source>
</evidence>
<dbReference type="InterPro" id="IPR050696">
    <property type="entry name" value="FtsA/MreB"/>
</dbReference>
<dbReference type="InterPro" id="IPR043129">
    <property type="entry name" value="ATPase_NBD"/>
</dbReference>
<dbReference type="EMBL" id="NIQC01000003">
    <property type="protein sequence ID" value="OWZ84640.1"/>
    <property type="molecule type" value="Genomic_DNA"/>
</dbReference>
<dbReference type="OrthoDB" id="1803742at2"/>
<dbReference type="Pfam" id="PF11104">
    <property type="entry name" value="PilM_2"/>
    <property type="match status" value="1"/>
</dbReference>
<keyword evidence="2" id="KW-1185">Reference proteome</keyword>
<dbReference type="PANTHER" id="PTHR32432:SF3">
    <property type="entry name" value="ETHANOLAMINE UTILIZATION PROTEIN EUTJ"/>
    <property type="match status" value="1"/>
</dbReference>
<evidence type="ECO:0000313" key="2">
    <source>
        <dbReference type="Proteomes" id="UP000214588"/>
    </source>
</evidence>
<dbReference type="Gene3D" id="3.30.1490.300">
    <property type="match status" value="1"/>
</dbReference>
<proteinExistence type="predicted"/>
<name>A0A226C2N2_9FIRM</name>
<sequence>MGILGSTKSMGLELKDDKMRAVELHKKRNTINIVNVRERDLAAGIIENGKIQDCNKLVKELENFWSNSGFSSKDVNLGISNQDIIVRFASFPKISEKKLDNAVKFQAQNMLPININQLVLDYTVIGETHNEDENPIWEVLMVGGKIDMIYDYIYCLEKAELFINDIEILPLSMGRLLEKEQQERVVIIIDSTGGVINLSVFEHGNPKLARMITPSDTTTEMSSPYDEIAASIDINPGGRNDELLGEAQINQVVTNTRTLIDYYQTQNTAKYVDAILICGGAKNYQMLMDRLENFLGLPVYFSNPQTALGVEATDLSLEEIKYYSQVISLAYKGMEEN</sequence>
<dbReference type="InterPro" id="IPR005883">
    <property type="entry name" value="PilM"/>
</dbReference>